<dbReference type="SUPFAM" id="SSF81296">
    <property type="entry name" value="E set domains"/>
    <property type="match status" value="1"/>
</dbReference>
<sequence length="219" mass="22735">MQNFTLKLSFLLAFFFSAAAAMAQTITTVGIIGSATPITATNPTGWDASTPMTRTTATGNDWTITLNLTAGEVKFRADNAWTVNWGANTFPTGTGTQGGPNIPITTAGRYTVRFNSSTGAYQFSVAAAAKNSNDAVLKLAIAPNPASGTANVNYTLPTAGTATLTLQNTLGQTVRQFAPVRQGVGAQGQALPLTGIAAGLYLLRLETADVAQTTRLVVE</sequence>
<keyword evidence="4" id="KW-1185">Reference proteome</keyword>
<evidence type="ECO:0000313" key="3">
    <source>
        <dbReference type="EMBL" id="UOE35977.1"/>
    </source>
</evidence>
<dbReference type="Proteomes" id="UP000831390">
    <property type="component" value="Chromosome"/>
</dbReference>
<evidence type="ECO:0000313" key="4">
    <source>
        <dbReference type="Proteomes" id="UP000831390"/>
    </source>
</evidence>
<dbReference type="RefSeq" id="WP_243519254.1">
    <property type="nucleotide sequence ID" value="NZ_CP094534.1"/>
</dbReference>
<proteinExistence type="predicted"/>
<evidence type="ECO:0000256" key="1">
    <source>
        <dbReference type="SAM" id="SignalP"/>
    </source>
</evidence>
<gene>
    <name evidence="3" type="ORF">MTP16_10120</name>
</gene>
<dbReference type="NCBIfam" id="TIGR04183">
    <property type="entry name" value="Por_Secre_tail"/>
    <property type="match status" value="1"/>
</dbReference>
<feature type="domain" description="Secretion system C-terminal sorting" evidence="2">
    <location>
        <begin position="142"/>
        <end position="218"/>
    </location>
</feature>
<dbReference type="InterPro" id="IPR026444">
    <property type="entry name" value="Secre_tail"/>
</dbReference>
<evidence type="ECO:0000259" key="2">
    <source>
        <dbReference type="Pfam" id="PF18962"/>
    </source>
</evidence>
<accession>A0ABY4B9X3</accession>
<name>A0ABY4B9X3_9BACT</name>
<organism evidence="3 4">
    <name type="scientific">Hymenobacter monticola</name>
    <dbReference type="NCBI Taxonomy" id="1705399"/>
    <lineage>
        <taxon>Bacteria</taxon>
        <taxon>Pseudomonadati</taxon>
        <taxon>Bacteroidota</taxon>
        <taxon>Cytophagia</taxon>
        <taxon>Cytophagales</taxon>
        <taxon>Hymenobacteraceae</taxon>
        <taxon>Hymenobacter</taxon>
    </lineage>
</organism>
<reference evidence="3 4" key="1">
    <citation type="submission" date="2022-03" db="EMBL/GenBank/DDBJ databases">
        <title>Hymenobactersp. isolated from the air.</title>
        <authorList>
            <person name="Won M."/>
            <person name="Kwon S.-W."/>
        </authorList>
    </citation>
    <scope>NUCLEOTIDE SEQUENCE [LARGE SCALE GENOMIC DNA]</scope>
    <source>
        <strain evidence="3 4">KACC 22596</strain>
    </source>
</reference>
<feature type="chain" id="PRO_5046800134" evidence="1">
    <location>
        <begin position="24"/>
        <end position="219"/>
    </location>
</feature>
<feature type="signal peptide" evidence="1">
    <location>
        <begin position="1"/>
        <end position="23"/>
    </location>
</feature>
<dbReference type="InterPro" id="IPR014756">
    <property type="entry name" value="Ig_E-set"/>
</dbReference>
<dbReference type="EMBL" id="CP094534">
    <property type="protein sequence ID" value="UOE35977.1"/>
    <property type="molecule type" value="Genomic_DNA"/>
</dbReference>
<dbReference type="Pfam" id="PF18962">
    <property type="entry name" value="Por_Secre_tail"/>
    <property type="match status" value="1"/>
</dbReference>
<protein>
    <submittedName>
        <fullName evidence="3">T9SS type A sorting domain-containing protein</fullName>
    </submittedName>
</protein>
<keyword evidence="1" id="KW-0732">Signal</keyword>
<dbReference type="Gene3D" id="2.60.40.3620">
    <property type="match status" value="1"/>
</dbReference>